<dbReference type="PROSITE" id="PS50983">
    <property type="entry name" value="FE_B12_PBP"/>
    <property type="match status" value="1"/>
</dbReference>
<name>A0A3A1UTS2_9BACL</name>
<dbReference type="EMBL" id="QXQA01000020">
    <property type="protein sequence ID" value="RIX48768.1"/>
    <property type="molecule type" value="Genomic_DNA"/>
</dbReference>
<comment type="similarity">
    <text evidence="2">Belongs to the bacterial solute-binding protein 8 family.</text>
</comment>
<dbReference type="SUPFAM" id="SSF53807">
    <property type="entry name" value="Helical backbone' metal receptor"/>
    <property type="match status" value="1"/>
</dbReference>
<evidence type="ECO:0000256" key="2">
    <source>
        <dbReference type="ARBA" id="ARBA00008814"/>
    </source>
</evidence>
<evidence type="ECO:0000256" key="3">
    <source>
        <dbReference type="ARBA" id="ARBA00022448"/>
    </source>
</evidence>
<dbReference type="AlphaFoldDB" id="A0A3A1UTS2"/>
<feature type="region of interest" description="Disordered" evidence="5">
    <location>
        <begin position="24"/>
        <end position="55"/>
    </location>
</feature>
<dbReference type="InterPro" id="IPR051313">
    <property type="entry name" value="Bact_iron-sidero_bind"/>
</dbReference>
<evidence type="ECO:0000256" key="1">
    <source>
        <dbReference type="ARBA" id="ARBA00004196"/>
    </source>
</evidence>
<feature type="signal peptide" evidence="6">
    <location>
        <begin position="1"/>
        <end position="21"/>
    </location>
</feature>
<dbReference type="GO" id="GO:1901678">
    <property type="term" value="P:iron coordination entity transport"/>
    <property type="evidence" value="ECO:0007669"/>
    <property type="project" value="UniProtKB-ARBA"/>
</dbReference>
<feature type="compositionally biased region" description="Basic and acidic residues" evidence="5">
    <location>
        <begin position="45"/>
        <end position="55"/>
    </location>
</feature>
<comment type="subcellular location">
    <subcellularLocation>
        <location evidence="1">Cell envelope</location>
    </subcellularLocation>
</comment>
<keyword evidence="4 6" id="KW-0732">Signal</keyword>
<evidence type="ECO:0000256" key="5">
    <source>
        <dbReference type="SAM" id="MobiDB-lite"/>
    </source>
</evidence>
<gene>
    <name evidence="8" type="ORF">D3P08_23850</name>
</gene>
<keyword evidence="9" id="KW-1185">Reference proteome</keyword>
<feature type="compositionally biased region" description="Low complexity" evidence="5">
    <location>
        <begin position="24"/>
        <end position="43"/>
    </location>
</feature>
<dbReference type="OrthoDB" id="2417096at2"/>
<keyword evidence="3" id="KW-0813">Transport</keyword>
<dbReference type="GO" id="GO:0030288">
    <property type="term" value="C:outer membrane-bounded periplasmic space"/>
    <property type="evidence" value="ECO:0007669"/>
    <property type="project" value="TreeGrafter"/>
</dbReference>
<dbReference type="CDD" id="cd01138">
    <property type="entry name" value="FeuA"/>
    <property type="match status" value="1"/>
</dbReference>
<dbReference type="PANTHER" id="PTHR30532">
    <property type="entry name" value="IRON III DICITRATE-BINDING PERIPLASMIC PROTEIN"/>
    <property type="match status" value="1"/>
</dbReference>
<evidence type="ECO:0000256" key="4">
    <source>
        <dbReference type="ARBA" id="ARBA00022729"/>
    </source>
</evidence>
<accession>A0A3A1UTS2</accession>
<reference evidence="8 9" key="1">
    <citation type="submission" date="2018-09" db="EMBL/GenBank/DDBJ databases">
        <title>Paenibacillus aracenensis nov. sp. isolated from a cave in southern Spain.</title>
        <authorList>
            <person name="Jurado V."/>
            <person name="Gutierrez-Patricio S."/>
            <person name="Gonzalez-Pimentel J.L."/>
            <person name="Miller A.Z."/>
            <person name="Laiz L."/>
            <person name="Saiz-Jimenez C."/>
        </authorList>
    </citation>
    <scope>NUCLEOTIDE SEQUENCE [LARGE SCALE GENOMIC DNA]</scope>
    <source>
        <strain evidence="8 9">DSM 22867</strain>
    </source>
</reference>
<dbReference type="PANTHER" id="PTHR30532:SF1">
    <property type="entry name" value="IRON(3+)-HYDROXAMATE-BINDING PROTEIN FHUD"/>
    <property type="match status" value="1"/>
</dbReference>
<feature type="domain" description="Fe/B12 periplasmic-binding" evidence="7">
    <location>
        <begin position="64"/>
        <end position="322"/>
    </location>
</feature>
<dbReference type="Pfam" id="PF01497">
    <property type="entry name" value="Peripla_BP_2"/>
    <property type="match status" value="1"/>
</dbReference>
<evidence type="ECO:0000313" key="9">
    <source>
        <dbReference type="Proteomes" id="UP000266482"/>
    </source>
</evidence>
<comment type="caution">
    <text evidence="8">The sequence shown here is derived from an EMBL/GenBank/DDBJ whole genome shotgun (WGS) entry which is preliminary data.</text>
</comment>
<proteinExistence type="inferred from homology"/>
<dbReference type="Gene3D" id="3.40.50.1980">
    <property type="entry name" value="Nitrogenase molybdenum iron protein domain"/>
    <property type="match status" value="2"/>
</dbReference>
<organism evidence="8 9">
    <name type="scientific">Paenibacillus nanensis</name>
    <dbReference type="NCBI Taxonomy" id="393251"/>
    <lineage>
        <taxon>Bacteria</taxon>
        <taxon>Bacillati</taxon>
        <taxon>Bacillota</taxon>
        <taxon>Bacilli</taxon>
        <taxon>Bacillales</taxon>
        <taxon>Paenibacillaceae</taxon>
        <taxon>Paenibacillus</taxon>
    </lineage>
</organism>
<dbReference type="InterPro" id="IPR002491">
    <property type="entry name" value="ABC_transptr_periplasmic_BD"/>
</dbReference>
<feature type="chain" id="PRO_5039100167" evidence="6">
    <location>
        <begin position="22"/>
        <end position="322"/>
    </location>
</feature>
<evidence type="ECO:0000256" key="6">
    <source>
        <dbReference type="SAM" id="SignalP"/>
    </source>
</evidence>
<protein>
    <submittedName>
        <fullName evidence="8">Iron-hydroxamate ABC transporter substrate-binding protein</fullName>
    </submittedName>
</protein>
<sequence length="322" mass="34142">MTGLISIMLLALLLTACGSNNNGNQGAASESPAAETATPAPSEEPAERKLTDGLGHEVTIPAEPKRIIASYLEDYLVALDTIPVAQWSVANGKQEYLSDKLGDTPTIAYDLPFEAVLGFEPDLLIIGGASGVEGDKYNQYSEIAPTFVLGDEVNNDWRQALLKIGEVLGKSEQAQQILDDYETKASEAKATLQAKAGGESAAAIWLVSGSFYVVSDSVSSGAVLYKDLGLAIPETVKEISAAAEANWNAISLEKLAQLDADHIFLINSDGSGAEALKDPVWSSIPAVKNGNVYEFGREKSWLYTGPIANSQMIDDVLASMAK</sequence>
<evidence type="ECO:0000259" key="7">
    <source>
        <dbReference type="PROSITE" id="PS50983"/>
    </source>
</evidence>
<dbReference type="Proteomes" id="UP000266482">
    <property type="component" value="Unassembled WGS sequence"/>
</dbReference>
<evidence type="ECO:0000313" key="8">
    <source>
        <dbReference type="EMBL" id="RIX48768.1"/>
    </source>
</evidence>